<keyword evidence="3" id="KW-1185">Reference proteome</keyword>
<sequence>MSSNTSHRQNPPPSRPLSPGVTSTASRLLFSMRKSFSYSQSPRRKGSETPRTGMYSTPEERHPRNPPRAPRSRYPDTSSHRPTIEQIAMGLHVSRTPHFRSIGTPLQRHSVPSSPSRRNMNTVIHAPAVPSHPYGPRSVSTPALQHAMPHNLPPPPSRSSMKRPSTSTSTLGPPQQPFLSSGAPSTSTVTSGGPATPESSRPVLSLKSRISKLIPGYQPSSSPSSLGRPSSFTSSGNGDTRPTTPRKAVRFSTSVLAVDKQLS</sequence>
<accession>A0A0D0DWF0</accession>
<protein>
    <submittedName>
        <fullName evidence="2">Uncharacterized protein</fullName>
    </submittedName>
</protein>
<feature type="compositionally biased region" description="Low complexity" evidence="1">
    <location>
        <begin position="219"/>
        <end position="235"/>
    </location>
</feature>
<dbReference type="Proteomes" id="UP000054538">
    <property type="component" value="Unassembled WGS sequence"/>
</dbReference>
<evidence type="ECO:0000313" key="2">
    <source>
        <dbReference type="EMBL" id="KIK94186.1"/>
    </source>
</evidence>
<dbReference type="EMBL" id="KN825124">
    <property type="protein sequence ID" value="KIK94186.1"/>
    <property type="molecule type" value="Genomic_DNA"/>
</dbReference>
<name>A0A0D0DWF0_9AGAM</name>
<proteinExistence type="predicted"/>
<feature type="compositionally biased region" description="Polar residues" evidence="1">
    <location>
        <begin position="110"/>
        <end position="122"/>
    </location>
</feature>
<dbReference type="InParanoid" id="A0A0D0DWF0"/>
<gene>
    <name evidence="2" type="ORF">PAXRUDRAFT_467907</name>
</gene>
<evidence type="ECO:0000313" key="3">
    <source>
        <dbReference type="Proteomes" id="UP000054538"/>
    </source>
</evidence>
<reference evidence="2 3" key="1">
    <citation type="submission" date="2014-04" db="EMBL/GenBank/DDBJ databases">
        <authorList>
            <consortium name="DOE Joint Genome Institute"/>
            <person name="Kuo A."/>
            <person name="Kohler A."/>
            <person name="Jargeat P."/>
            <person name="Nagy L.G."/>
            <person name="Floudas D."/>
            <person name="Copeland A."/>
            <person name="Barry K.W."/>
            <person name="Cichocki N."/>
            <person name="Veneault-Fourrey C."/>
            <person name="LaButti K."/>
            <person name="Lindquist E.A."/>
            <person name="Lipzen A."/>
            <person name="Lundell T."/>
            <person name="Morin E."/>
            <person name="Murat C."/>
            <person name="Sun H."/>
            <person name="Tunlid A."/>
            <person name="Henrissat B."/>
            <person name="Grigoriev I.V."/>
            <person name="Hibbett D.S."/>
            <person name="Martin F."/>
            <person name="Nordberg H.P."/>
            <person name="Cantor M.N."/>
            <person name="Hua S.X."/>
        </authorList>
    </citation>
    <scope>NUCLEOTIDE SEQUENCE [LARGE SCALE GENOMIC DNA]</scope>
    <source>
        <strain evidence="2 3">Ve08.2h10</strain>
    </source>
</reference>
<organism evidence="2 3">
    <name type="scientific">Paxillus rubicundulus Ve08.2h10</name>
    <dbReference type="NCBI Taxonomy" id="930991"/>
    <lineage>
        <taxon>Eukaryota</taxon>
        <taxon>Fungi</taxon>
        <taxon>Dikarya</taxon>
        <taxon>Basidiomycota</taxon>
        <taxon>Agaricomycotina</taxon>
        <taxon>Agaricomycetes</taxon>
        <taxon>Agaricomycetidae</taxon>
        <taxon>Boletales</taxon>
        <taxon>Paxilineae</taxon>
        <taxon>Paxillaceae</taxon>
        <taxon>Paxillus</taxon>
    </lineage>
</organism>
<reference evidence="3" key="2">
    <citation type="submission" date="2015-01" db="EMBL/GenBank/DDBJ databases">
        <title>Evolutionary Origins and Diversification of the Mycorrhizal Mutualists.</title>
        <authorList>
            <consortium name="DOE Joint Genome Institute"/>
            <consortium name="Mycorrhizal Genomics Consortium"/>
            <person name="Kohler A."/>
            <person name="Kuo A."/>
            <person name="Nagy L.G."/>
            <person name="Floudas D."/>
            <person name="Copeland A."/>
            <person name="Barry K.W."/>
            <person name="Cichocki N."/>
            <person name="Veneault-Fourrey C."/>
            <person name="LaButti K."/>
            <person name="Lindquist E.A."/>
            <person name="Lipzen A."/>
            <person name="Lundell T."/>
            <person name="Morin E."/>
            <person name="Murat C."/>
            <person name="Riley R."/>
            <person name="Ohm R."/>
            <person name="Sun H."/>
            <person name="Tunlid A."/>
            <person name="Henrissat B."/>
            <person name="Grigoriev I.V."/>
            <person name="Hibbett D.S."/>
            <person name="Martin F."/>
        </authorList>
    </citation>
    <scope>NUCLEOTIDE SEQUENCE [LARGE SCALE GENOMIC DNA]</scope>
    <source>
        <strain evidence="3">Ve08.2h10</strain>
    </source>
</reference>
<feature type="compositionally biased region" description="Polar residues" evidence="1">
    <location>
        <begin position="171"/>
        <end position="199"/>
    </location>
</feature>
<dbReference type="OrthoDB" id="3265692at2759"/>
<feature type="region of interest" description="Disordered" evidence="1">
    <location>
        <begin position="1"/>
        <end position="263"/>
    </location>
</feature>
<dbReference type="HOGENOM" id="CLU_079103_0_0_1"/>
<evidence type="ECO:0000256" key="1">
    <source>
        <dbReference type="SAM" id="MobiDB-lite"/>
    </source>
</evidence>
<dbReference type="AlphaFoldDB" id="A0A0D0DWF0"/>
<feature type="compositionally biased region" description="Low complexity" evidence="1">
    <location>
        <begin position="158"/>
        <end position="170"/>
    </location>
</feature>